<evidence type="ECO:0000313" key="10">
    <source>
        <dbReference type="Proteomes" id="UP000616885"/>
    </source>
</evidence>
<dbReference type="InterPro" id="IPR051059">
    <property type="entry name" value="VerF-like"/>
</dbReference>
<feature type="domain" description="Zn(2)-C6 fungal-type" evidence="8">
    <location>
        <begin position="45"/>
        <end position="74"/>
    </location>
</feature>
<dbReference type="PANTHER" id="PTHR40626">
    <property type="entry name" value="MIP31509P"/>
    <property type="match status" value="1"/>
</dbReference>
<reference evidence="9" key="1">
    <citation type="submission" date="2020-10" db="EMBL/GenBank/DDBJ databases">
        <title>High-Quality Genome Resource of Clonostachys rosea strain S41 by Oxford Nanopore Long-Read Sequencing.</title>
        <authorList>
            <person name="Wang H."/>
        </authorList>
    </citation>
    <scope>NUCLEOTIDE SEQUENCE</scope>
    <source>
        <strain evidence="9">S41</strain>
    </source>
</reference>
<dbReference type="PROSITE" id="PS50048">
    <property type="entry name" value="ZN2_CY6_FUNGAL_2"/>
    <property type="match status" value="1"/>
</dbReference>
<dbReference type="GO" id="GO:0005634">
    <property type="term" value="C:nucleus"/>
    <property type="evidence" value="ECO:0007669"/>
    <property type="project" value="UniProtKB-SubCell"/>
</dbReference>
<keyword evidence="3" id="KW-0677">Repeat</keyword>
<dbReference type="Proteomes" id="UP000616885">
    <property type="component" value="Unassembled WGS sequence"/>
</dbReference>
<dbReference type="Gene3D" id="4.10.240.10">
    <property type="entry name" value="Zn(2)-C6 fungal-type DNA-binding domain"/>
    <property type="match status" value="1"/>
</dbReference>
<dbReference type="SUPFAM" id="SSF57701">
    <property type="entry name" value="Zn2/Cys6 DNA-binding domain"/>
    <property type="match status" value="1"/>
</dbReference>
<keyword evidence="2" id="KW-0479">Metal-binding</keyword>
<dbReference type="GO" id="GO:0008270">
    <property type="term" value="F:zinc ion binding"/>
    <property type="evidence" value="ECO:0007669"/>
    <property type="project" value="UniProtKB-KW"/>
</dbReference>
<dbReference type="EMBL" id="JADCTT010000020">
    <property type="protein sequence ID" value="KAF9742504.1"/>
    <property type="molecule type" value="Genomic_DNA"/>
</dbReference>
<comment type="caution">
    <text evidence="9">The sequence shown here is derived from an EMBL/GenBank/DDBJ whole genome shotgun (WGS) entry which is preliminary data.</text>
</comment>
<dbReference type="SMART" id="SM00066">
    <property type="entry name" value="GAL4"/>
    <property type="match status" value="1"/>
</dbReference>
<keyword evidence="6" id="KW-0539">Nucleus</keyword>
<proteinExistence type="predicted"/>
<evidence type="ECO:0000313" key="9">
    <source>
        <dbReference type="EMBL" id="KAF9742504.1"/>
    </source>
</evidence>
<evidence type="ECO:0000259" key="8">
    <source>
        <dbReference type="PROSITE" id="PS50048"/>
    </source>
</evidence>
<dbReference type="Pfam" id="PF00172">
    <property type="entry name" value="Zn_clus"/>
    <property type="match status" value="1"/>
</dbReference>
<dbReference type="GO" id="GO:0000981">
    <property type="term" value="F:DNA-binding transcription factor activity, RNA polymerase II-specific"/>
    <property type="evidence" value="ECO:0007669"/>
    <property type="project" value="InterPro"/>
</dbReference>
<evidence type="ECO:0000256" key="3">
    <source>
        <dbReference type="ARBA" id="ARBA00022737"/>
    </source>
</evidence>
<feature type="compositionally biased region" description="Polar residues" evidence="7">
    <location>
        <begin position="103"/>
        <end position="114"/>
    </location>
</feature>
<comment type="subcellular location">
    <subcellularLocation>
        <location evidence="1">Nucleus</location>
    </subcellularLocation>
</comment>
<organism evidence="9 10">
    <name type="scientific">Bionectria ochroleuca</name>
    <name type="common">Gliocladium roseum</name>
    <dbReference type="NCBI Taxonomy" id="29856"/>
    <lineage>
        <taxon>Eukaryota</taxon>
        <taxon>Fungi</taxon>
        <taxon>Dikarya</taxon>
        <taxon>Ascomycota</taxon>
        <taxon>Pezizomycotina</taxon>
        <taxon>Sordariomycetes</taxon>
        <taxon>Hypocreomycetidae</taxon>
        <taxon>Hypocreales</taxon>
        <taxon>Bionectriaceae</taxon>
        <taxon>Clonostachys</taxon>
    </lineage>
</organism>
<accession>A0A8H7K3U9</accession>
<evidence type="ECO:0000256" key="2">
    <source>
        <dbReference type="ARBA" id="ARBA00022723"/>
    </source>
</evidence>
<evidence type="ECO:0000256" key="6">
    <source>
        <dbReference type="ARBA" id="ARBA00023242"/>
    </source>
</evidence>
<sequence length="601" mass="67527">MNFKCPACHKSFGRQDVCRKHFLACPLRNGDEQLPQLRRGQKRRACDACFRGRLGCDGKSPCGRCSSRQHACTYLRLEQVSPSDTSLDDTHNETPENKPDETLPTTDASVTGSPPSAEDADLIPWFLLTVTSPGARSLVDLFFSSQDRCEKNSKDINIRGTTIEPPTPFQDPFLGMLRQKESLADDSWAPFFDTLPDANNDSEKLEDCFNVIIENLSNLHTALLSCTDGPQYYFQLDQAKQVFVPENVSFIHQFFRFSHPEVPIVHRPSFNPHEVHPVLLMAVFLCGSMHAAPSDVALSTPLLFDLAEEYAFNTLRGLVDKYVNYGVMETDSMVELARLNQVLQGALLMHGLQFIMNEPQRRERNRDRRLPVLVSTIRKLGFASARHSRVPEGEPVDWDEFILKETQVRLGIWVFLSAAQQSILFNMPPSMSISEITGDFQCFEDVWEAKTAGHFQALIDQGRGKRTASLWQCHQSLISPTWTSPDNFPLRSLTTPDMIVLVLAFSTTVTSARLSGTLPLCASTLEQALDRCHQLWGGIVGGKDPATLSENLYSRHFVEAKWFLRKVIKTSITGDDPSGYLGEVGHMSTTELHEFLKLSLR</sequence>
<dbReference type="InterPro" id="IPR036864">
    <property type="entry name" value="Zn2-C6_fun-type_DNA-bd_sf"/>
</dbReference>
<evidence type="ECO:0000256" key="4">
    <source>
        <dbReference type="ARBA" id="ARBA00022771"/>
    </source>
</evidence>
<dbReference type="PANTHER" id="PTHR40626:SF1">
    <property type="entry name" value="TRANSCRIPTION FACTOR WITH C2H2 AND ZN(2)-CYS(6) DNA BINDING DOMAIN (EUROFUNG)"/>
    <property type="match status" value="1"/>
</dbReference>
<dbReference type="CDD" id="cd12148">
    <property type="entry name" value="fungal_TF_MHR"/>
    <property type="match status" value="1"/>
</dbReference>
<dbReference type="InterPro" id="IPR007219">
    <property type="entry name" value="XnlR_reg_dom"/>
</dbReference>
<protein>
    <recommendedName>
        <fullName evidence="8">Zn(2)-C6 fungal-type domain-containing protein</fullName>
    </recommendedName>
</protein>
<dbReference type="GO" id="GO:0006351">
    <property type="term" value="P:DNA-templated transcription"/>
    <property type="evidence" value="ECO:0007669"/>
    <property type="project" value="InterPro"/>
</dbReference>
<evidence type="ECO:0000256" key="7">
    <source>
        <dbReference type="SAM" id="MobiDB-lite"/>
    </source>
</evidence>
<keyword evidence="4" id="KW-0863">Zinc-finger</keyword>
<evidence type="ECO:0000256" key="1">
    <source>
        <dbReference type="ARBA" id="ARBA00004123"/>
    </source>
</evidence>
<feature type="compositionally biased region" description="Basic and acidic residues" evidence="7">
    <location>
        <begin position="88"/>
        <end position="101"/>
    </location>
</feature>
<keyword evidence="5" id="KW-0862">Zinc</keyword>
<dbReference type="GO" id="GO:0000785">
    <property type="term" value="C:chromatin"/>
    <property type="evidence" value="ECO:0007669"/>
    <property type="project" value="TreeGrafter"/>
</dbReference>
<dbReference type="CDD" id="cd00067">
    <property type="entry name" value="GAL4"/>
    <property type="match status" value="1"/>
</dbReference>
<gene>
    <name evidence="9" type="ORF">IM811_009157</name>
</gene>
<dbReference type="Pfam" id="PF04082">
    <property type="entry name" value="Fungal_trans"/>
    <property type="match status" value="1"/>
</dbReference>
<dbReference type="GO" id="GO:0000978">
    <property type="term" value="F:RNA polymerase II cis-regulatory region sequence-specific DNA binding"/>
    <property type="evidence" value="ECO:0007669"/>
    <property type="project" value="InterPro"/>
</dbReference>
<dbReference type="AlphaFoldDB" id="A0A8H7K3U9"/>
<feature type="region of interest" description="Disordered" evidence="7">
    <location>
        <begin position="83"/>
        <end position="116"/>
    </location>
</feature>
<dbReference type="InterPro" id="IPR001138">
    <property type="entry name" value="Zn2Cys6_DnaBD"/>
</dbReference>
<evidence type="ECO:0000256" key="5">
    <source>
        <dbReference type="ARBA" id="ARBA00022833"/>
    </source>
</evidence>
<name>A0A8H7K3U9_BIOOC</name>